<keyword evidence="3 6" id="KW-0251">Elongation factor</keyword>
<evidence type="ECO:0000256" key="6">
    <source>
        <dbReference type="HAMAP-Rule" id="MF_00050"/>
    </source>
</evidence>
<feature type="domain" description="Translation elongation factor EFTs/EF1B dimerisation" evidence="7">
    <location>
        <begin position="71"/>
        <end position="286"/>
    </location>
</feature>
<dbReference type="Proteomes" id="UP000093694">
    <property type="component" value="Unassembled WGS sequence"/>
</dbReference>
<dbReference type="PATRIC" id="fig|1705578.3.peg.2594"/>
<proteinExistence type="inferred from homology"/>
<dbReference type="Pfam" id="PF00889">
    <property type="entry name" value="EF_TS"/>
    <property type="match status" value="1"/>
</dbReference>
<evidence type="ECO:0000256" key="3">
    <source>
        <dbReference type="ARBA" id="ARBA00022768"/>
    </source>
</evidence>
<dbReference type="GO" id="GO:0003746">
    <property type="term" value="F:translation elongation factor activity"/>
    <property type="evidence" value="ECO:0007669"/>
    <property type="project" value="UniProtKB-UniRule"/>
</dbReference>
<dbReference type="InterPro" id="IPR014039">
    <property type="entry name" value="Transl_elong_EFTs/EF1B_dimer"/>
</dbReference>
<dbReference type="PANTHER" id="PTHR11741">
    <property type="entry name" value="ELONGATION FACTOR TS"/>
    <property type="match status" value="1"/>
</dbReference>
<evidence type="ECO:0000256" key="1">
    <source>
        <dbReference type="ARBA" id="ARBA00005532"/>
    </source>
</evidence>
<keyword evidence="11" id="KW-1185">Reference proteome</keyword>
<comment type="similarity">
    <text evidence="1 6">Belongs to the EF-Ts family.</text>
</comment>
<reference evidence="9 11" key="2">
    <citation type="journal article" date="2016" name="Front. Microbiol.">
        <title>Industrial Acetogenic Biocatalysts: A Comparative Metabolic and Genomic Analysis.</title>
        <authorList>
            <person name="Bengelsdorf F."/>
            <person name="Poehlein A."/>
            <person name="Sonja S."/>
            <person name="Erz C."/>
            <person name="Hummel T."/>
            <person name="Hoffmeister S."/>
            <person name="Daniel R."/>
            <person name="Durre P."/>
        </authorList>
    </citation>
    <scope>NUCLEOTIDE SEQUENCE [LARGE SCALE GENOMIC DNA]</scope>
    <source>
        <strain evidence="9 11">PTA-10522</strain>
    </source>
</reference>
<evidence type="ECO:0000256" key="2">
    <source>
        <dbReference type="ARBA" id="ARBA00016956"/>
    </source>
</evidence>
<dbReference type="InterPro" id="IPR036402">
    <property type="entry name" value="EF-Ts_dimer_sf"/>
</dbReference>
<evidence type="ECO:0000259" key="7">
    <source>
        <dbReference type="Pfam" id="PF00889"/>
    </source>
</evidence>
<dbReference type="SUPFAM" id="SSF46934">
    <property type="entry name" value="UBA-like"/>
    <property type="match status" value="1"/>
</dbReference>
<evidence type="ECO:0000313" key="9">
    <source>
        <dbReference type="EMBL" id="OBR93136.1"/>
    </source>
</evidence>
<protein>
    <recommendedName>
        <fullName evidence="2 6">Elongation factor Ts</fullName>
        <shortName evidence="6">EF-Ts</shortName>
    </recommendedName>
</protein>
<evidence type="ECO:0000256" key="4">
    <source>
        <dbReference type="ARBA" id="ARBA00022917"/>
    </source>
</evidence>
<dbReference type="HAMAP" id="MF_00050">
    <property type="entry name" value="EF_Ts"/>
    <property type="match status" value="1"/>
</dbReference>
<evidence type="ECO:0000313" key="11">
    <source>
        <dbReference type="Proteomes" id="UP000093694"/>
    </source>
</evidence>
<evidence type="ECO:0000313" key="8">
    <source>
        <dbReference type="EMBL" id="OAA94392.1"/>
    </source>
</evidence>
<keyword evidence="4 6" id="KW-0648">Protein biosynthesis</keyword>
<comment type="function">
    <text evidence="5 6">Associates with the EF-Tu.GDP complex and induces the exchange of GDP to GTP. It remains bound to the aminoacyl-tRNA.EF-Tu.GTP complex up to the GTP hydrolysis stage on the ribosome.</text>
</comment>
<dbReference type="PANTHER" id="PTHR11741:SF0">
    <property type="entry name" value="ELONGATION FACTOR TS, MITOCHONDRIAL"/>
    <property type="match status" value="1"/>
</dbReference>
<dbReference type="Gene3D" id="1.10.8.10">
    <property type="entry name" value="DNA helicase RuvA subunit, C-terminal domain"/>
    <property type="match status" value="1"/>
</dbReference>
<name>A0A162LD83_9CLOT</name>
<accession>A0A162LD83</accession>
<dbReference type="RefSeq" id="WP_023163124.1">
    <property type="nucleotide sequence ID" value="NZ_LITQ01000003.1"/>
</dbReference>
<dbReference type="FunFam" id="1.10.8.10:FF:000001">
    <property type="entry name" value="Elongation factor Ts"/>
    <property type="match status" value="1"/>
</dbReference>
<sequence>MITAQMVKELRERTGAGMMNCKKALNEANGDTEKAIEILREKGLSAAAKKSGRVASEGLVKTYISEDGKIASIVEVNCETDFVSVNEDFVGFADNIAKQAALTSATTVEELEKEKYIADDTKTVKDALVDLIAKLGENMTLRRFKKFSVSKGLIESYIHGGGRIGVLVKLECENESPVLKEVAKDVAMQVAAANPLFLDKNTVDTNALEKEKEIYKVQALNEGKPEKIVDKIVMGKVQKYYKENCLVNQVWVKDSDFTIDKYLKDKSKEVGAEIKISDFVRFEKGEGIEKKEENFAEEVRKQMEGK</sequence>
<reference evidence="8 10" key="1">
    <citation type="journal article" date="2015" name="Biotechnol. Bioeng.">
        <title>Genome sequence and phenotypic characterization of Caulobacter segnis.</title>
        <authorList>
            <person name="Patel S."/>
            <person name="Fletcher B."/>
            <person name="Scott D.C."/>
            <person name="Ely B."/>
        </authorList>
    </citation>
    <scope>NUCLEOTIDE SEQUENCE [LARGE SCALE GENOMIC DNA]</scope>
    <source>
        <strain evidence="8 10">PS02</strain>
    </source>
</reference>
<evidence type="ECO:0000313" key="10">
    <source>
        <dbReference type="Proteomes" id="UP000077384"/>
    </source>
</evidence>
<dbReference type="Gene3D" id="1.10.286.20">
    <property type="match status" value="1"/>
</dbReference>
<dbReference type="EMBL" id="LITQ01000003">
    <property type="protein sequence ID" value="OAA94392.1"/>
    <property type="molecule type" value="Genomic_DNA"/>
</dbReference>
<keyword evidence="6" id="KW-0963">Cytoplasm</keyword>
<gene>
    <name evidence="6 8" type="primary">tsf</name>
    <name evidence="9" type="ORF">CLCOS_26080</name>
    <name evidence="8" type="ORF">WX73_02938</name>
</gene>
<dbReference type="Gene3D" id="3.30.479.20">
    <property type="entry name" value="Elongation factor Ts, dimerisation domain"/>
    <property type="match status" value="2"/>
</dbReference>
<organism evidence="8 10">
    <name type="scientific">Clostridium coskatii</name>
    <dbReference type="NCBI Taxonomy" id="1705578"/>
    <lineage>
        <taxon>Bacteria</taxon>
        <taxon>Bacillati</taxon>
        <taxon>Bacillota</taxon>
        <taxon>Clostridia</taxon>
        <taxon>Eubacteriales</taxon>
        <taxon>Clostridiaceae</taxon>
        <taxon>Clostridium</taxon>
    </lineage>
</organism>
<comment type="caution">
    <text evidence="8">The sequence shown here is derived from an EMBL/GenBank/DDBJ whole genome shotgun (WGS) entry which is preliminary data.</text>
</comment>
<dbReference type="InterPro" id="IPR009060">
    <property type="entry name" value="UBA-like_sf"/>
</dbReference>
<dbReference type="GO" id="GO:0005737">
    <property type="term" value="C:cytoplasm"/>
    <property type="evidence" value="ECO:0007669"/>
    <property type="project" value="UniProtKB-SubCell"/>
</dbReference>
<feature type="region of interest" description="Involved in Mg(2+) ion dislocation from EF-Tu" evidence="6">
    <location>
        <begin position="80"/>
        <end position="83"/>
    </location>
</feature>
<dbReference type="Proteomes" id="UP000077384">
    <property type="component" value="Unassembled WGS sequence"/>
</dbReference>
<dbReference type="InterPro" id="IPR001816">
    <property type="entry name" value="Transl_elong_EFTs/EF1B"/>
</dbReference>
<dbReference type="PROSITE" id="PS01126">
    <property type="entry name" value="EF_TS_1"/>
    <property type="match status" value="1"/>
</dbReference>
<dbReference type="InterPro" id="IPR018101">
    <property type="entry name" value="Transl_elong_Ts_CS"/>
</dbReference>
<evidence type="ECO:0000256" key="5">
    <source>
        <dbReference type="ARBA" id="ARBA00025453"/>
    </source>
</evidence>
<dbReference type="CDD" id="cd14275">
    <property type="entry name" value="UBA_EF-Ts"/>
    <property type="match status" value="1"/>
</dbReference>
<dbReference type="EMBL" id="LROR01000054">
    <property type="protein sequence ID" value="OBR93136.1"/>
    <property type="molecule type" value="Genomic_DNA"/>
</dbReference>
<dbReference type="SUPFAM" id="SSF54713">
    <property type="entry name" value="Elongation factor Ts (EF-Ts), dimerisation domain"/>
    <property type="match status" value="2"/>
</dbReference>
<dbReference type="AlphaFoldDB" id="A0A162LD83"/>
<comment type="subcellular location">
    <subcellularLocation>
        <location evidence="6">Cytoplasm</location>
    </subcellularLocation>
</comment>
<dbReference type="NCBIfam" id="TIGR00116">
    <property type="entry name" value="tsf"/>
    <property type="match status" value="1"/>
</dbReference>